<gene>
    <name evidence="10" type="ORF">PSON_ATCC_30995.1.T0490302</name>
</gene>
<comment type="caution">
    <text evidence="10">The sequence shown here is derived from an EMBL/GenBank/DDBJ whole genome shotgun (WGS) entry which is preliminary data.</text>
</comment>
<dbReference type="OrthoDB" id="299719at2759"/>
<evidence type="ECO:0000256" key="5">
    <source>
        <dbReference type="ARBA" id="ARBA00022490"/>
    </source>
</evidence>
<sequence>MSSDLQNQYENFKKIMKKADYKEQFAFEYVKDNNPTFFLRILHYILIEYNQNFYKSLVDKGYELYSKNDLRFTEQVFKMLQLEFNYKSSINIAQFLSEQYLEHKLILINDIFNEVFQRTKKEKKVNVNLFKGQENSSYIQNTQKLQESNNKQKVQVFVQKESFQSEDDEEDIEQIKRPEPYKISQQNELIPRMTSCNQEQFQQLEQQFNYTQQYQQQPSPPQSDEKNDYQNEMQVQQVFKQKMNQVQVQQNPTTQLNNQVQQQNCVTHQDLQKLMQVIMLSNDNIKSIMQKFSELQTTVNIALANFDQRLTRLELKIRDQ</sequence>
<evidence type="ECO:0000313" key="10">
    <source>
        <dbReference type="EMBL" id="CAD8086317.1"/>
    </source>
</evidence>
<proteinExistence type="predicted"/>
<keyword evidence="6" id="KW-0175">Coiled coil</keyword>
<dbReference type="Proteomes" id="UP000692954">
    <property type="component" value="Unassembled WGS sequence"/>
</dbReference>
<name>A0A8S1MZI9_9CILI</name>
<evidence type="ECO:0000256" key="6">
    <source>
        <dbReference type="ARBA" id="ARBA00023054"/>
    </source>
</evidence>
<evidence type="ECO:0000313" key="11">
    <source>
        <dbReference type="Proteomes" id="UP000692954"/>
    </source>
</evidence>
<dbReference type="PANTHER" id="PTHR31477">
    <property type="entry name" value="CENTROSOMAL PROTEIN OF 44 KDA"/>
    <property type="match status" value="1"/>
</dbReference>
<dbReference type="EMBL" id="CAJJDN010000049">
    <property type="protein sequence ID" value="CAD8086317.1"/>
    <property type="molecule type" value="Genomic_DNA"/>
</dbReference>
<dbReference type="GO" id="GO:0030496">
    <property type="term" value="C:midbody"/>
    <property type="evidence" value="ECO:0007669"/>
    <property type="project" value="UniProtKB-SubCell"/>
</dbReference>
<evidence type="ECO:0000256" key="2">
    <source>
        <dbReference type="ARBA" id="ARBA00004214"/>
    </source>
</evidence>
<dbReference type="InterPro" id="IPR029157">
    <property type="entry name" value="CEP44_CC"/>
</dbReference>
<reference evidence="10" key="1">
    <citation type="submission" date="2021-01" db="EMBL/GenBank/DDBJ databases">
        <authorList>
            <consortium name="Genoscope - CEA"/>
            <person name="William W."/>
        </authorList>
    </citation>
    <scope>NUCLEOTIDE SEQUENCE</scope>
</reference>
<dbReference type="InterPro" id="IPR033603">
    <property type="entry name" value="CEP44"/>
</dbReference>
<evidence type="ECO:0000256" key="7">
    <source>
        <dbReference type="ARBA" id="ARBA00023212"/>
    </source>
</evidence>
<comment type="subcellular location">
    <subcellularLocation>
        <location evidence="1">Cytoplasm</location>
        <location evidence="1">Cytoskeleton</location>
        <location evidence="1">Microtubule organizing center</location>
        <location evidence="1">Centrosome</location>
        <location evidence="1">Centriole</location>
    </subcellularLocation>
    <subcellularLocation>
        <location evidence="3">Cytoplasm</location>
        <location evidence="3">Cytoskeleton</location>
        <location evidence="3">Spindle pole</location>
    </subcellularLocation>
    <subcellularLocation>
        <location evidence="2">Midbody</location>
    </subcellularLocation>
</comment>
<evidence type="ECO:0000256" key="1">
    <source>
        <dbReference type="ARBA" id="ARBA00004114"/>
    </source>
</evidence>
<keyword evidence="11" id="KW-1185">Reference proteome</keyword>
<comment type="function">
    <text evidence="8">Centriole-enriched microtubule-binding protein involved in centriole biogenesis. In collaboration with CEP295 and POC1B, is required for the centriole-to-centrosome conversion by ensuring the formation of bona fide centriole wall. Functions as a linker component that maintains centrosome cohesion. Associates with CROCC and regulates its stability and localization to the centrosome.</text>
</comment>
<keyword evidence="5" id="KW-0963">Cytoplasm</keyword>
<evidence type="ECO:0000256" key="4">
    <source>
        <dbReference type="ARBA" id="ARBA00014053"/>
    </source>
</evidence>
<dbReference type="GO" id="GO:0000922">
    <property type="term" value="C:spindle pole"/>
    <property type="evidence" value="ECO:0007669"/>
    <property type="project" value="UniProtKB-SubCell"/>
</dbReference>
<evidence type="ECO:0000256" key="8">
    <source>
        <dbReference type="ARBA" id="ARBA00046235"/>
    </source>
</evidence>
<accession>A0A8S1MZI9</accession>
<dbReference type="PANTHER" id="PTHR31477:SF1">
    <property type="entry name" value="CENTROSOMAL PROTEIN OF 44 KDA"/>
    <property type="match status" value="1"/>
</dbReference>
<organism evidence="10 11">
    <name type="scientific">Paramecium sonneborni</name>
    <dbReference type="NCBI Taxonomy" id="65129"/>
    <lineage>
        <taxon>Eukaryota</taxon>
        <taxon>Sar</taxon>
        <taxon>Alveolata</taxon>
        <taxon>Ciliophora</taxon>
        <taxon>Intramacronucleata</taxon>
        <taxon>Oligohymenophorea</taxon>
        <taxon>Peniculida</taxon>
        <taxon>Parameciidae</taxon>
        <taxon>Paramecium</taxon>
    </lineage>
</organism>
<keyword evidence="7" id="KW-0206">Cytoskeleton</keyword>
<evidence type="ECO:0000256" key="3">
    <source>
        <dbReference type="ARBA" id="ARBA00004647"/>
    </source>
</evidence>
<protein>
    <recommendedName>
        <fullName evidence="4">Centrosomal protein of 44 kDa</fullName>
    </recommendedName>
</protein>
<dbReference type="Pfam" id="PF15007">
    <property type="entry name" value="CEP44"/>
    <property type="match status" value="1"/>
</dbReference>
<dbReference type="GO" id="GO:0005814">
    <property type="term" value="C:centriole"/>
    <property type="evidence" value="ECO:0007669"/>
    <property type="project" value="UniProtKB-SubCell"/>
</dbReference>
<evidence type="ECO:0000259" key="9">
    <source>
        <dbReference type="Pfam" id="PF15007"/>
    </source>
</evidence>
<feature type="domain" description="Centrosomal CEP44" evidence="9">
    <location>
        <begin position="4"/>
        <end position="125"/>
    </location>
</feature>
<dbReference type="AlphaFoldDB" id="A0A8S1MZI9"/>